<dbReference type="Gene3D" id="3.40.1620.10">
    <property type="entry name" value="YefM-like domain"/>
    <property type="match status" value="1"/>
</dbReference>
<evidence type="ECO:0000313" key="6">
    <source>
        <dbReference type="Proteomes" id="UP000255279"/>
    </source>
</evidence>
<evidence type="ECO:0000256" key="1">
    <source>
        <dbReference type="ARBA" id="ARBA00009981"/>
    </source>
</evidence>
<sequence length="74" mass="8251">MLTLTSSQAQNSFGRVIDKAQREAVSVTRHGQVVSLIMSPEVLEEYVEARLALEAKNRGMLSAEQSKSILDEFR</sequence>
<dbReference type="EMBL" id="UGQE01000001">
    <property type="protein sequence ID" value="STZ10389.1"/>
    <property type="molecule type" value="Genomic_DNA"/>
</dbReference>
<dbReference type="RefSeq" id="WP_078277410.1">
    <property type="nucleotide sequence ID" value="NZ_MUXU01000075.1"/>
</dbReference>
<dbReference type="STRING" id="34060.B0181_10335"/>
<evidence type="ECO:0000313" key="4">
    <source>
        <dbReference type="EMBL" id="STZ10389.1"/>
    </source>
</evidence>
<organism evidence="3 5">
    <name type="scientific">Moraxella caviae</name>
    <dbReference type="NCBI Taxonomy" id="34060"/>
    <lineage>
        <taxon>Bacteria</taxon>
        <taxon>Pseudomonadati</taxon>
        <taxon>Pseudomonadota</taxon>
        <taxon>Gammaproteobacteria</taxon>
        <taxon>Moraxellales</taxon>
        <taxon>Moraxellaceae</taxon>
        <taxon>Moraxella</taxon>
    </lineage>
</organism>
<dbReference type="Pfam" id="PF02604">
    <property type="entry name" value="PhdYeFM_antitox"/>
    <property type="match status" value="1"/>
</dbReference>
<dbReference type="InterPro" id="IPR036165">
    <property type="entry name" value="YefM-like_sf"/>
</dbReference>
<keyword evidence="5" id="KW-1185">Reference proteome</keyword>
<dbReference type="Proteomes" id="UP000255279">
    <property type="component" value="Unassembled WGS sequence"/>
</dbReference>
<comment type="similarity">
    <text evidence="1 2">Belongs to the phD/YefM antitoxin family.</text>
</comment>
<dbReference type="SUPFAM" id="SSF143120">
    <property type="entry name" value="YefM-like"/>
    <property type="match status" value="1"/>
</dbReference>
<gene>
    <name evidence="3" type="ORF">B0181_10335</name>
    <name evidence="4" type="ORF">NCTC10293_00724</name>
</gene>
<dbReference type="Proteomes" id="UP000190435">
    <property type="component" value="Unassembled WGS sequence"/>
</dbReference>
<protein>
    <recommendedName>
        <fullName evidence="2">Antitoxin</fullName>
    </recommendedName>
</protein>
<reference evidence="3 5" key="1">
    <citation type="submission" date="2017-02" db="EMBL/GenBank/DDBJ databases">
        <title>Draft genome sequence of Moraxella caviae CCUG 355 type strain.</title>
        <authorList>
            <person name="Engstrom-Jakobsson H."/>
            <person name="Salva-Serra F."/>
            <person name="Thorell K."/>
            <person name="Gonzales-Siles L."/>
            <person name="Karlsson R."/>
            <person name="Boulund F."/>
            <person name="Engstrand L."/>
            <person name="Moore E."/>
        </authorList>
    </citation>
    <scope>NUCLEOTIDE SEQUENCE [LARGE SCALE GENOMIC DNA]</scope>
    <source>
        <strain evidence="3 5">CCUG 355</strain>
    </source>
</reference>
<evidence type="ECO:0000256" key="2">
    <source>
        <dbReference type="RuleBase" id="RU362080"/>
    </source>
</evidence>
<accession>A0A1S9ZV65</accession>
<evidence type="ECO:0000313" key="5">
    <source>
        <dbReference type="Proteomes" id="UP000190435"/>
    </source>
</evidence>
<dbReference type="AlphaFoldDB" id="A0A1S9ZV65"/>
<dbReference type="EMBL" id="MUXU01000075">
    <property type="protein sequence ID" value="OOR87388.1"/>
    <property type="molecule type" value="Genomic_DNA"/>
</dbReference>
<evidence type="ECO:0000313" key="3">
    <source>
        <dbReference type="EMBL" id="OOR87388.1"/>
    </source>
</evidence>
<comment type="function">
    <text evidence="2">Antitoxin component of a type II toxin-antitoxin (TA) system.</text>
</comment>
<reference evidence="4 6" key="2">
    <citation type="submission" date="2018-06" db="EMBL/GenBank/DDBJ databases">
        <authorList>
            <consortium name="Pathogen Informatics"/>
            <person name="Doyle S."/>
        </authorList>
    </citation>
    <scope>NUCLEOTIDE SEQUENCE [LARGE SCALE GENOMIC DNA]</scope>
    <source>
        <strain evidence="4 6">NCTC10293</strain>
    </source>
</reference>
<name>A0A1S9ZV65_9GAMM</name>
<dbReference type="OrthoDB" id="165038at2"/>
<dbReference type="InterPro" id="IPR006442">
    <property type="entry name" value="Antitoxin_Phd/YefM"/>
</dbReference>
<proteinExistence type="inferred from homology"/>